<gene>
    <name evidence="1" type="ORF">C7441_1255</name>
</gene>
<dbReference type="RefSeq" id="WP_109614788.1">
    <property type="nucleotide sequence ID" value="NZ_QGGG01000025.1"/>
</dbReference>
<proteinExistence type="predicted"/>
<dbReference type="AlphaFoldDB" id="A0A316BLE3"/>
<evidence type="ECO:0000313" key="1">
    <source>
        <dbReference type="EMBL" id="PWJ73822.1"/>
    </source>
</evidence>
<protein>
    <submittedName>
        <fullName evidence="1">Uncharacterized protein</fullName>
    </submittedName>
</protein>
<dbReference type="EMBL" id="QGGG01000025">
    <property type="protein sequence ID" value="PWJ73822.1"/>
    <property type="molecule type" value="Genomic_DNA"/>
</dbReference>
<evidence type="ECO:0000313" key="2">
    <source>
        <dbReference type="Proteomes" id="UP000245396"/>
    </source>
</evidence>
<name>A0A316BLE3_PSESE</name>
<dbReference type="Proteomes" id="UP000245396">
    <property type="component" value="Unassembled WGS sequence"/>
</dbReference>
<reference evidence="1 2" key="1">
    <citation type="submission" date="2018-05" db="EMBL/GenBank/DDBJ databases">
        <title>Genomic Encyclopedia of Type Strains, Phase IV (KMG-IV): sequencing the most valuable type-strain genomes for metagenomic binning, comparative biology and taxonomic classification.</title>
        <authorList>
            <person name="Goeker M."/>
        </authorList>
    </citation>
    <scope>NUCLEOTIDE SEQUENCE [LARGE SCALE GENOMIC DNA]</scope>
    <source>
        <strain evidence="1 2">DSM 6986</strain>
    </source>
</reference>
<organism evidence="1 2">
    <name type="scientific">Pseudaminobacter salicylatoxidans</name>
    <dbReference type="NCBI Taxonomy" id="93369"/>
    <lineage>
        <taxon>Bacteria</taxon>
        <taxon>Pseudomonadati</taxon>
        <taxon>Pseudomonadota</taxon>
        <taxon>Alphaproteobacteria</taxon>
        <taxon>Hyphomicrobiales</taxon>
        <taxon>Phyllobacteriaceae</taxon>
        <taxon>Pseudaminobacter</taxon>
    </lineage>
</organism>
<comment type="caution">
    <text evidence="1">The sequence shown here is derived from an EMBL/GenBank/DDBJ whole genome shotgun (WGS) entry which is preliminary data.</text>
</comment>
<keyword evidence="2" id="KW-1185">Reference proteome</keyword>
<sequence>MAISYPLDLLAGFPGWSTEFDLLWRQEQSRQANGVTRVKDFGSPLWRATFQSLSMRPNELDEWRARLDAMENGLQQFRARSLSRCYPMAYPNGTGMGTVSAAAINTINASRKSITAKGLPAGFQWRVGDMLQIGTRNLHRIQEAATAGGTGVTGAFEIRPPLWPETAVNDPVTVVRPFCLMTVVSGSVSSTADLQTGRGSVSFQAVESR</sequence>
<accession>A0A316BLE3</accession>
<dbReference type="OrthoDB" id="8265479at2"/>